<keyword evidence="2" id="KW-0813">Transport</keyword>
<dbReference type="CDD" id="cd00038">
    <property type="entry name" value="CAP_ED"/>
    <property type="match status" value="1"/>
</dbReference>
<feature type="transmembrane region" description="Helical" evidence="9">
    <location>
        <begin position="404"/>
        <end position="422"/>
    </location>
</feature>
<evidence type="ECO:0000256" key="9">
    <source>
        <dbReference type="SAM" id="Phobius"/>
    </source>
</evidence>
<dbReference type="PANTHER" id="PTHR43310">
    <property type="entry name" value="SULFATE TRANSPORTER YBAR-RELATED"/>
    <property type="match status" value="1"/>
</dbReference>
<dbReference type="PROSITE" id="PS50801">
    <property type="entry name" value="STAS"/>
    <property type="match status" value="1"/>
</dbReference>
<comment type="subcellular location">
    <subcellularLocation>
        <location evidence="1">Vacuole membrane</location>
        <topology evidence="1">Multi-pass membrane protein</topology>
    </subcellularLocation>
</comment>
<dbReference type="InterPro" id="IPR018490">
    <property type="entry name" value="cNMP-bd_dom_sf"/>
</dbReference>
<feature type="compositionally biased region" description="Acidic residues" evidence="8">
    <location>
        <begin position="124"/>
        <end position="134"/>
    </location>
</feature>
<evidence type="ECO:0000256" key="8">
    <source>
        <dbReference type="SAM" id="MobiDB-lite"/>
    </source>
</evidence>
<dbReference type="EMBL" id="CAJVPI010000647">
    <property type="protein sequence ID" value="CAG8559235.1"/>
    <property type="molecule type" value="Genomic_DNA"/>
</dbReference>
<evidence type="ECO:0000259" key="11">
    <source>
        <dbReference type="PROSITE" id="PS50801"/>
    </source>
</evidence>
<keyword evidence="7 9" id="KW-0472">Membrane</keyword>
<evidence type="ECO:0000313" key="13">
    <source>
        <dbReference type="Proteomes" id="UP000789739"/>
    </source>
</evidence>
<dbReference type="SUPFAM" id="SSF52091">
    <property type="entry name" value="SpoIIaa-like"/>
    <property type="match status" value="1"/>
</dbReference>
<evidence type="ECO:0000256" key="6">
    <source>
        <dbReference type="ARBA" id="ARBA00022989"/>
    </source>
</evidence>
<dbReference type="Pfam" id="PF00916">
    <property type="entry name" value="Sulfate_transp"/>
    <property type="match status" value="1"/>
</dbReference>
<feature type="compositionally biased region" description="Low complexity" evidence="8">
    <location>
        <begin position="11"/>
        <end position="28"/>
    </location>
</feature>
<feature type="compositionally biased region" description="Polar residues" evidence="8">
    <location>
        <begin position="53"/>
        <end position="71"/>
    </location>
</feature>
<feature type="region of interest" description="Disordered" evidence="8">
    <location>
        <begin position="1"/>
        <end position="71"/>
    </location>
</feature>
<dbReference type="OrthoDB" id="409725at2759"/>
<feature type="transmembrane region" description="Helical" evidence="9">
    <location>
        <begin position="666"/>
        <end position="698"/>
    </location>
</feature>
<dbReference type="Gene3D" id="2.60.120.10">
    <property type="entry name" value="Jelly Rolls"/>
    <property type="match status" value="1"/>
</dbReference>
<dbReference type="Proteomes" id="UP000789739">
    <property type="component" value="Unassembled WGS sequence"/>
</dbReference>
<evidence type="ECO:0000256" key="1">
    <source>
        <dbReference type="ARBA" id="ARBA00004128"/>
    </source>
</evidence>
<feature type="transmembrane region" description="Helical" evidence="9">
    <location>
        <begin position="473"/>
        <end position="493"/>
    </location>
</feature>
<dbReference type="SMART" id="SM00100">
    <property type="entry name" value="cNMP"/>
    <property type="match status" value="1"/>
</dbReference>
<proteinExistence type="predicted"/>
<feature type="transmembrane region" description="Helical" evidence="9">
    <location>
        <begin position="613"/>
        <end position="646"/>
    </location>
</feature>
<accession>A0A9N9B8I5</accession>
<dbReference type="PROSITE" id="PS50042">
    <property type="entry name" value="CNMP_BINDING_3"/>
    <property type="match status" value="1"/>
</dbReference>
<feature type="domain" description="STAS" evidence="11">
    <location>
        <begin position="736"/>
        <end position="848"/>
    </location>
</feature>
<protein>
    <submittedName>
        <fullName evidence="12">10880_t:CDS:1</fullName>
    </submittedName>
</protein>
<name>A0A9N9B8I5_9GLOM</name>
<evidence type="ECO:0000256" key="5">
    <source>
        <dbReference type="ARBA" id="ARBA00022970"/>
    </source>
</evidence>
<feature type="compositionally biased region" description="Low complexity" evidence="8">
    <location>
        <begin position="174"/>
        <end position="188"/>
    </location>
</feature>
<evidence type="ECO:0000313" key="12">
    <source>
        <dbReference type="EMBL" id="CAG8559235.1"/>
    </source>
</evidence>
<dbReference type="InterPro" id="IPR002645">
    <property type="entry name" value="STAS_dom"/>
</dbReference>
<feature type="transmembrane region" description="Helical" evidence="9">
    <location>
        <begin position="372"/>
        <end position="392"/>
    </location>
</feature>
<evidence type="ECO:0000256" key="7">
    <source>
        <dbReference type="ARBA" id="ARBA00023136"/>
    </source>
</evidence>
<feature type="region of interest" description="Disordered" evidence="8">
    <location>
        <begin position="84"/>
        <end position="190"/>
    </location>
</feature>
<dbReference type="InterPro" id="IPR000595">
    <property type="entry name" value="cNMP-bd_dom"/>
</dbReference>
<dbReference type="GO" id="GO:0034490">
    <property type="term" value="P:basic amino acid transmembrane import into vacuole"/>
    <property type="evidence" value="ECO:0007669"/>
    <property type="project" value="UniProtKB-ARBA"/>
</dbReference>
<feature type="transmembrane region" description="Helical" evidence="9">
    <location>
        <begin position="434"/>
        <end position="461"/>
    </location>
</feature>
<feature type="compositionally biased region" description="Basic and acidic residues" evidence="8">
    <location>
        <begin position="150"/>
        <end position="162"/>
    </location>
</feature>
<dbReference type="InterPro" id="IPR052706">
    <property type="entry name" value="Membrane-Transporter-like"/>
</dbReference>
<evidence type="ECO:0000259" key="10">
    <source>
        <dbReference type="PROSITE" id="PS50042"/>
    </source>
</evidence>
<dbReference type="Pfam" id="PF01740">
    <property type="entry name" value="STAS"/>
    <property type="match status" value="1"/>
</dbReference>
<keyword evidence="13" id="KW-1185">Reference proteome</keyword>
<dbReference type="InterPro" id="IPR014710">
    <property type="entry name" value="RmlC-like_jellyroll"/>
</dbReference>
<dbReference type="Gene3D" id="3.30.750.24">
    <property type="entry name" value="STAS domain"/>
    <property type="match status" value="1"/>
</dbReference>
<gene>
    <name evidence="12" type="ORF">PBRASI_LOCUS5501</name>
</gene>
<dbReference type="PANTHER" id="PTHR43310:SF4">
    <property type="entry name" value="AFR304WP"/>
    <property type="match status" value="1"/>
</dbReference>
<feature type="domain" description="Cyclic nucleotide-binding" evidence="10">
    <location>
        <begin position="927"/>
        <end position="1031"/>
    </location>
</feature>
<dbReference type="SUPFAM" id="SSF51206">
    <property type="entry name" value="cAMP-binding domain-like"/>
    <property type="match status" value="1"/>
</dbReference>
<dbReference type="AlphaFoldDB" id="A0A9N9B8I5"/>
<keyword evidence="4 9" id="KW-0812">Transmembrane</keyword>
<dbReference type="InterPro" id="IPR036513">
    <property type="entry name" value="STAS_dom_sf"/>
</dbReference>
<keyword evidence="3" id="KW-0926">Vacuole</keyword>
<sequence length="1064" mass="118938">MDGRQRDEEAAPPNAVSSPSSARSKSPAGRSMYHALQLTSITSPNLGFGPRSYFSSQSLLDNGQPSYSASPLKIRSQTVALGSLDIVEENQNEDDAPRTQTDPNAPKESGLSLLLKSNTPPETDNNEGDVPVEEDNAKDNSGKDNIVAVDENRNKLQVERESQQPSDQLVQLRPSSHPPSTTSPDHPSYYTLQKADETVPLLFQPYPNYSNNQLDDDDSVLDEYYEQPWPMRWFCAGGPDSYLPHYDDDGEHRREIKITPEVVFREAVIKPLGYIPAVILGLLLNLLDAISYGMITFPIANPIFSTFGPDGISMFFVSCIVSQLVFSLGGSIFGGGNGSMMIEVVPFLHIMAEIIQEEVGVDNPKSIIATTILSYALSSVLTGIVFLLMGVFKLGSLIEFFPRHILVGCIGGVGWFLVQTAIEVSARLEGNLEYNLGSILALFTNGHTFILWFSALFLALLLRVIYAKCQHPLVVPFYFMIVPLVFYAFVYLFRLPWESLREGGWVFPMPVEDAPWYRFYHHYNLKETNWGALMKTIPAMFALTFFGILHVPINVPALGVSINEDNVNTNRELVAHGLSNMFSGFAGSVQNYLVYTNSVLFIKSGGDSRVAGVMLAIATTIVLLIGPWIVGYIPVMVVGALIFHLGLDLMKEALIDTWGIVDRLEYLTIAAIVIAMAALGFVEGIFLGIIMACVFFVLTNSRKSAIRATYSGSSIKSTVRRHYRQQKYLQRVGNQIYAIKLQGYLFFGTINGVEDAIRSVLAYRKWRRNPIRYLIVDFQLVSGLDFSSAEAFIRIQRLLKAKHVYLVLCGATYMSDVGKALRAVGMWDDGNREFLHTFETFYEALEWCENELLRAYYVRPATHVVKPNEREVGLTLPPHTQPKAISEFHSPRQKLVEAAGKITLQDDNMHQQRSTQPIDLLRNALQELTNADDDFYTRLSKYFHRVNVPAGAILWRQGDAPDCMYLVERGSLRATFRVEEGNPARQVESILAGTMAGELGFFANRPRDATLVAEMDCVLWRMADTDYETLITKDPKVANLFIRVSLNFSAERLATMLQHAFHLA</sequence>
<feature type="transmembrane region" description="Helical" evidence="9">
    <location>
        <begin position="274"/>
        <end position="300"/>
    </location>
</feature>
<evidence type="ECO:0000256" key="3">
    <source>
        <dbReference type="ARBA" id="ARBA00022554"/>
    </source>
</evidence>
<feature type="transmembrane region" description="Helical" evidence="9">
    <location>
        <begin position="312"/>
        <end position="333"/>
    </location>
</feature>
<reference evidence="12" key="1">
    <citation type="submission" date="2021-06" db="EMBL/GenBank/DDBJ databases">
        <authorList>
            <person name="Kallberg Y."/>
            <person name="Tangrot J."/>
            <person name="Rosling A."/>
        </authorList>
    </citation>
    <scope>NUCLEOTIDE SEQUENCE</scope>
    <source>
        <strain evidence="12">BR232B</strain>
    </source>
</reference>
<dbReference type="GO" id="GO:0000329">
    <property type="term" value="C:fungal-type vacuole membrane"/>
    <property type="evidence" value="ECO:0007669"/>
    <property type="project" value="UniProtKB-ARBA"/>
</dbReference>
<evidence type="ECO:0000256" key="4">
    <source>
        <dbReference type="ARBA" id="ARBA00022692"/>
    </source>
</evidence>
<dbReference type="CDD" id="cd07042">
    <property type="entry name" value="STAS_SulP_like_sulfate_transporter"/>
    <property type="match status" value="1"/>
</dbReference>
<keyword evidence="6 9" id="KW-1133">Transmembrane helix</keyword>
<dbReference type="Pfam" id="PF00027">
    <property type="entry name" value="cNMP_binding"/>
    <property type="match status" value="1"/>
</dbReference>
<comment type="caution">
    <text evidence="12">The sequence shown here is derived from an EMBL/GenBank/DDBJ whole genome shotgun (WGS) entry which is preliminary data.</text>
</comment>
<evidence type="ECO:0000256" key="2">
    <source>
        <dbReference type="ARBA" id="ARBA00022448"/>
    </source>
</evidence>
<dbReference type="FunFam" id="3.30.750.24:FF:000012">
    <property type="entry name" value="Sulfate transporter family protein"/>
    <property type="match status" value="1"/>
</dbReference>
<keyword evidence="5" id="KW-0029">Amino-acid transport</keyword>
<dbReference type="InterPro" id="IPR011547">
    <property type="entry name" value="SLC26A/SulP_dom"/>
</dbReference>
<organism evidence="12 13">
    <name type="scientific">Paraglomus brasilianum</name>
    <dbReference type="NCBI Taxonomy" id="144538"/>
    <lineage>
        <taxon>Eukaryota</taxon>
        <taxon>Fungi</taxon>
        <taxon>Fungi incertae sedis</taxon>
        <taxon>Mucoromycota</taxon>
        <taxon>Glomeromycotina</taxon>
        <taxon>Glomeromycetes</taxon>
        <taxon>Paraglomerales</taxon>
        <taxon>Paraglomeraceae</taxon>
        <taxon>Paraglomus</taxon>
    </lineage>
</organism>